<dbReference type="AlphaFoldDB" id="B9Z457"/>
<evidence type="ECO:0000256" key="1">
    <source>
        <dbReference type="SAM" id="MobiDB-lite"/>
    </source>
</evidence>
<evidence type="ECO:0000313" key="3">
    <source>
        <dbReference type="Proteomes" id="UP000003165"/>
    </source>
</evidence>
<dbReference type="Proteomes" id="UP000003165">
    <property type="component" value="Unassembled WGS sequence"/>
</dbReference>
<dbReference type="EMBL" id="ACIS01000005">
    <property type="protein sequence ID" value="EEG08634.1"/>
    <property type="molecule type" value="Genomic_DNA"/>
</dbReference>
<accession>B9Z457</accession>
<protein>
    <submittedName>
        <fullName evidence="2">Uncharacterized protein</fullName>
    </submittedName>
</protein>
<organism evidence="2 3">
    <name type="scientific">Pseudogulbenkiania ferrooxidans 2002</name>
    <dbReference type="NCBI Taxonomy" id="279714"/>
    <lineage>
        <taxon>Bacteria</taxon>
        <taxon>Pseudomonadati</taxon>
        <taxon>Pseudomonadota</taxon>
        <taxon>Betaproteobacteria</taxon>
        <taxon>Neisseriales</taxon>
        <taxon>Chromobacteriaceae</taxon>
        <taxon>Pseudogulbenkiania</taxon>
    </lineage>
</organism>
<proteinExistence type="predicted"/>
<dbReference type="RefSeq" id="WP_008954162.1">
    <property type="nucleotide sequence ID" value="NZ_ACIS01000005.1"/>
</dbReference>
<feature type="region of interest" description="Disordered" evidence="1">
    <location>
        <begin position="28"/>
        <end position="51"/>
    </location>
</feature>
<sequence length="51" mass="5283" precursor="true">MNRKHRLTGWLLLLALALALPLGGCHSMGDPGATPTHDSDMGDHGRGGGGY</sequence>
<comment type="caution">
    <text evidence="2">The sequence shown here is derived from an EMBL/GenBank/DDBJ whole genome shotgun (WGS) entry which is preliminary data.</text>
</comment>
<reference evidence="2 3" key="1">
    <citation type="submission" date="2009-02" db="EMBL/GenBank/DDBJ databases">
        <title>Sequencing of the draft genome and assembly of Lutiella nitroferrum 2002.</title>
        <authorList>
            <consortium name="US DOE Joint Genome Institute (JGI-PGF)"/>
            <person name="Lucas S."/>
            <person name="Copeland A."/>
            <person name="Lapidus A."/>
            <person name="Glavina del Rio T."/>
            <person name="Tice H."/>
            <person name="Bruce D."/>
            <person name="Goodwin L."/>
            <person name="Pitluck S."/>
            <person name="Larimer F."/>
            <person name="Land M.L."/>
            <person name="Hauser L."/>
            <person name="Coates J.D."/>
        </authorList>
    </citation>
    <scope>NUCLEOTIDE SEQUENCE [LARGE SCALE GENOMIC DNA]</scope>
    <source>
        <strain evidence="2 3">2002</strain>
    </source>
</reference>
<evidence type="ECO:0000313" key="2">
    <source>
        <dbReference type="EMBL" id="EEG08634.1"/>
    </source>
</evidence>
<keyword evidence="3" id="KW-1185">Reference proteome</keyword>
<name>B9Z457_9NEIS</name>
<gene>
    <name evidence="2" type="ORF">FuraDRAFT_2142</name>
</gene>
<feature type="compositionally biased region" description="Basic and acidic residues" evidence="1">
    <location>
        <begin position="37"/>
        <end position="51"/>
    </location>
</feature>